<dbReference type="KEGG" id="sna:Snas_4047"/>
<name>D3Q0U9_STANL</name>
<dbReference type="Proteomes" id="UP000000844">
    <property type="component" value="Chromosome"/>
</dbReference>
<dbReference type="AlphaFoldDB" id="D3Q0U9"/>
<sequence length="256" mass="28682">MKTLWIYAHPEPRSLNGSLRDEGVRTLRGLGHEVRESDLYAMNWRPVVAEDDFPGRQAGRLWVGDAQQTAYAEGTLSPDILAEQEKVLWADTIVIQFPLWWFGMPAILKGWFDRVFLQGFAFGLANPATGRQRRYGDNALSGKRALVVTTFGARESSMGPRGIHGAIDDLLFPLQHGILWYAGIAALPPLAIDGANRMSDDEYQLAAKRLRERLRNLPEQTAVPFRYQDHGDYDADLVLRPELAPGETGLSIHTSR</sequence>
<dbReference type="InterPro" id="IPR003680">
    <property type="entry name" value="Flavodoxin_fold"/>
</dbReference>
<evidence type="ECO:0000313" key="5">
    <source>
        <dbReference type="Proteomes" id="UP000000844"/>
    </source>
</evidence>
<dbReference type="PANTHER" id="PTHR10204">
    <property type="entry name" value="NAD P H OXIDOREDUCTASE-RELATED"/>
    <property type="match status" value="1"/>
</dbReference>
<dbReference type="SUPFAM" id="SSF52218">
    <property type="entry name" value="Flavoproteins"/>
    <property type="match status" value="1"/>
</dbReference>
<proteinExistence type="inferred from homology"/>
<evidence type="ECO:0000256" key="2">
    <source>
        <dbReference type="ARBA" id="ARBA00023002"/>
    </source>
</evidence>
<keyword evidence="2 4" id="KW-0560">Oxidoreductase</keyword>
<gene>
    <name evidence="4" type="ordered locus">Snas_4047</name>
</gene>
<feature type="domain" description="Flavodoxin-like fold" evidence="3">
    <location>
        <begin position="1"/>
        <end position="213"/>
    </location>
</feature>
<dbReference type="Pfam" id="PF02525">
    <property type="entry name" value="Flavodoxin_2"/>
    <property type="match status" value="1"/>
</dbReference>
<dbReference type="PANTHER" id="PTHR10204:SF34">
    <property type="entry name" value="NAD(P)H DEHYDROGENASE [QUINONE] 1 ISOFORM 1"/>
    <property type="match status" value="1"/>
</dbReference>
<dbReference type="STRING" id="446470.Snas_4047"/>
<dbReference type="HOGENOM" id="CLU_058643_2_1_11"/>
<dbReference type="OrthoDB" id="9798454at2"/>
<dbReference type="eggNOG" id="COG2249">
    <property type="taxonomic scope" value="Bacteria"/>
</dbReference>
<dbReference type="GO" id="GO:0005829">
    <property type="term" value="C:cytosol"/>
    <property type="evidence" value="ECO:0007669"/>
    <property type="project" value="TreeGrafter"/>
</dbReference>
<reference evidence="4 5" key="1">
    <citation type="journal article" date="2009" name="Stand. Genomic Sci.">
        <title>Complete genome sequence of Stackebrandtia nassauensis type strain (LLR-40K-21).</title>
        <authorList>
            <person name="Munk C."/>
            <person name="Lapidus A."/>
            <person name="Copeland A."/>
            <person name="Jando M."/>
            <person name="Mayilraj S."/>
            <person name="Glavina Del Rio T."/>
            <person name="Nolan M."/>
            <person name="Chen F."/>
            <person name="Lucas S."/>
            <person name="Tice H."/>
            <person name="Cheng J.F."/>
            <person name="Han C."/>
            <person name="Detter J.C."/>
            <person name="Bruce D."/>
            <person name="Goodwin L."/>
            <person name="Chain P."/>
            <person name="Pitluck S."/>
            <person name="Goker M."/>
            <person name="Ovchinikova G."/>
            <person name="Pati A."/>
            <person name="Ivanova N."/>
            <person name="Mavromatis K."/>
            <person name="Chen A."/>
            <person name="Palaniappan K."/>
            <person name="Land M."/>
            <person name="Hauser L."/>
            <person name="Chang Y.J."/>
            <person name="Jeffries C.D."/>
            <person name="Bristow J."/>
            <person name="Eisen J.A."/>
            <person name="Markowitz V."/>
            <person name="Hugenholtz P."/>
            <person name="Kyrpides N.C."/>
            <person name="Klenk H.P."/>
        </authorList>
    </citation>
    <scope>NUCLEOTIDE SEQUENCE [LARGE SCALE GENOMIC DNA]</scope>
    <source>
        <strain evidence="5">DSM 44728 / CIP 108903 / NRRL B-16338 / NBRC 102104 / LLR-40K-21</strain>
    </source>
</reference>
<dbReference type="InterPro" id="IPR029039">
    <property type="entry name" value="Flavoprotein-like_sf"/>
</dbReference>
<evidence type="ECO:0000313" key="4">
    <source>
        <dbReference type="EMBL" id="ADD43699.1"/>
    </source>
</evidence>
<evidence type="ECO:0000256" key="1">
    <source>
        <dbReference type="ARBA" id="ARBA00006252"/>
    </source>
</evidence>
<dbReference type="InterPro" id="IPR051545">
    <property type="entry name" value="NAD(P)H_dehydrogenase_qn"/>
</dbReference>
<dbReference type="EMBL" id="CP001778">
    <property type="protein sequence ID" value="ADD43699.1"/>
    <property type="molecule type" value="Genomic_DNA"/>
</dbReference>
<comment type="similarity">
    <text evidence="1">Belongs to the NAD(P)H dehydrogenase (quinone) family.</text>
</comment>
<dbReference type="EC" id="1.6.5.2" evidence="4"/>
<protein>
    <submittedName>
        <fullName evidence="4">NAD(P)H dehydrogenase (Quinone)</fullName>
        <ecNumber evidence="4">1.6.5.2</ecNumber>
    </submittedName>
</protein>
<dbReference type="Gene3D" id="3.40.50.360">
    <property type="match status" value="1"/>
</dbReference>
<dbReference type="GO" id="GO:0003955">
    <property type="term" value="F:NAD(P)H dehydrogenase (quinone) activity"/>
    <property type="evidence" value="ECO:0007669"/>
    <property type="project" value="UniProtKB-EC"/>
</dbReference>
<keyword evidence="5" id="KW-1185">Reference proteome</keyword>
<accession>D3Q0U9</accession>
<evidence type="ECO:0000259" key="3">
    <source>
        <dbReference type="Pfam" id="PF02525"/>
    </source>
</evidence>
<organism evidence="4 5">
    <name type="scientific">Stackebrandtia nassauensis (strain DSM 44728 / CIP 108903 / NRRL B-16338 / NBRC 102104 / LLR-40K-21)</name>
    <dbReference type="NCBI Taxonomy" id="446470"/>
    <lineage>
        <taxon>Bacteria</taxon>
        <taxon>Bacillati</taxon>
        <taxon>Actinomycetota</taxon>
        <taxon>Actinomycetes</taxon>
        <taxon>Glycomycetales</taxon>
        <taxon>Glycomycetaceae</taxon>
        <taxon>Stackebrandtia</taxon>
    </lineage>
</organism>
<dbReference type="RefSeq" id="WP_013019270.1">
    <property type="nucleotide sequence ID" value="NC_013947.1"/>
</dbReference>